<dbReference type="InterPro" id="IPR013328">
    <property type="entry name" value="6PGD_dom2"/>
</dbReference>
<dbReference type="NCBIfam" id="NF005093">
    <property type="entry name" value="PRK06522.2-4"/>
    <property type="match status" value="1"/>
</dbReference>
<feature type="domain" description="Ketopantoate reductase C-terminal" evidence="14">
    <location>
        <begin position="194"/>
        <end position="311"/>
    </location>
</feature>
<evidence type="ECO:0000313" key="16">
    <source>
        <dbReference type="Proteomes" id="UP000236500"/>
    </source>
</evidence>
<evidence type="ECO:0000256" key="1">
    <source>
        <dbReference type="ARBA" id="ARBA00002919"/>
    </source>
</evidence>
<evidence type="ECO:0000259" key="14">
    <source>
        <dbReference type="Pfam" id="PF08546"/>
    </source>
</evidence>
<dbReference type="PANTHER" id="PTHR43765">
    <property type="entry name" value="2-DEHYDROPANTOATE 2-REDUCTASE-RELATED"/>
    <property type="match status" value="1"/>
</dbReference>
<evidence type="ECO:0000256" key="4">
    <source>
        <dbReference type="ARBA" id="ARBA00013014"/>
    </source>
</evidence>
<protein>
    <recommendedName>
        <fullName evidence="5 11">2-dehydropantoate 2-reductase</fullName>
        <ecNumber evidence="4 11">1.1.1.169</ecNumber>
    </recommendedName>
    <alternativeName>
        <fullName evidence="9 11">Ketopantoate reductase</fullName>
    </alternativeName>
</protein>
<evidence type="ECO:0000256" key="11">
    <source>
        <dbReference type="RuleBase" id="RU362068"/>
    </source>
</evidence>
<dbReference type="Pfam" id="PF08546">
    <property type="entry name" value="ApbA_C"/>
    <property type="match status" value="1"/>
</dbReference>
<evidence type="ECO:0000259" key="13">
    <source>
        <dbReference type="Pfam" id="PF02558"/>
    </source>
</evidence>
<dbReference type="InterPro" id="IPR050838">
    <property type="entry name" value="Ketopantoate_reductase"/>
</dbReference>
<keyword evidence="8 11" id="KW-0560">Oxidoreductase</keyword>
<evidence type="ECO:0000256" key="7">
    <source>
        <dbReference type="ARBA" id="ARBA00022857"/>
    </source>
</evidence>
<sequence>MQNTQNFAKIEPSYKRGGNHMTYRVGIIGAGALGLLYAGLLRTNVTLYTRTKEQADIITKKGGITVVVDGVKTHTDVHATPITEADFTAVDLIIITVKSYQLEDLMDTLTRIPTNTPLLFLQNGIAHLALLPNLPQKNILLGTCEHGAGKIDATTVVWRGAGQTNWAVYRGEPNEALYPIMMSNPAFPFLQQADFKEMVYNKLLANAVINPLTAVLGVQNGALIHNESWNELLVKLTREVADILDLENALEKVTAICKATSANFSSMATDVREKRKTEIASISGAVVKLAQEQGKVAPISETLYGLVKGLEGEYLQ</sequence>
<comment type="catalytic activity">
    <reaction evidence="10 11">
        <text>(R)-pantoate + NADP(+) = 2-dehydropantoate + NADPH + H(+)</text>
        <dbReference type="Rhea" id="RHEA:16233"/>
        <dbReference type="ChEBI" id="CHEBI:11561"/>
        <dbReference type="ChEBI" id="CHEBI:15378"/>
        <dbReference type="ChEBI" id="CHEBI:15980"/>
        <dbReference type="ChEBI" id="CHEBI:57783"/>
        <dbReference type="ChEBI" id="CHEBI:58349"/>
        <dbReference type="EC" id="1.1.1.169"/>
    </reaction>
</comment>
<keyword evidence="12" id="KW-0812">Transmembrane</keyword>
<dbReference type="SUPFAM" id="SSF51735">
    <property type="entry name" value="NAD(P)-binding Rossmann-fold domains"/>
    <property type="match status" value="1"/>
</dbReference>
<dbReference type="InterPro" id="IPR013332">
    <property type="entry name" value="KPR_N"/>
</dbReference>
<reference evidence="15 16" key="1">
    <citation type="submission" date="2016-11" db="EMBL/GenBank/DDBJ databases">
        <title>Whole Genome Sequence of Listeria newyorkensis.</title>
        <authorList>
            <person name="Frink S."/>
            <person name="Morales C."/>
            <person name="Kiang D."/>
        </authorList>
    </citation>
    <scope>NUCLEOTIDE SEQUENCE [LARGE SCALE GENOMIC DNA]</scope>
    <source>
        <strain evidence="15 16">F1604011-044</strain>
    </source>
</reference>
<evidence type="ECO:0000256" key="5">
    <source>
        <dbReference type="ARBA" id="ARBA00019465"/>
    </source>
</evidence>
<evidence type="ECO:0000256" key="3">
    <source>
        <dbReference type="ARBA" id="ARBA00007870"/>
    </source>
</evidence>
<name>A0ABX4XL88_9LIST</name>
<dbReference type="InterPro" id="IPR008927">
    <property type="entry name" value="6-PGluconate_DH-like_C_sf"/>
</dbReference>
<dbReference type="EC" id="1.1.1.169" evidence="4 11"/>
<dbReference type="SUPFAM" id="SSF48179">
    <property type="entry name" value="6-phosphogluconate dehydrogenase C-terminal domain-like"/>
    <property type="match status" value="1"/>
</dbReference>
<organism evidence="15 16">
    <name type="scientific">Listeria newyorkensis</name>
    <dbReference type="NCBI Taxonomy" id="1497681"/>
    <lineage>
        <taxon>Bacteria</taxon>
        <taxon>Bacillati</taxon>
        <taxon>Bacillota</taxon>
        <taxon>Bacilli</taxon>
        <taxon>Bacillales</taxon>
        <taxon>Listeriaceae</taxon>
        <taxon>Listeria</taxon>
    </lineage>
</organism>
<evidence type="ECO:0000256" key="12">
    <source>
        <dbReference type="SAM" id="Phobius"/>
    </source>
</evidence>
<feature type="domain" description="Ketopantoate reductase N-terminal" evidence="13">
    <location>
        <begin position="25"/>
        <end position="169"/>
    </location>
</feature>
<keyword evidence="16" id="KW-1185">Reference proteome</keyword>
<keyword evidence="7 11" id="KW-0521">NADP</keyword>
<evidence type="ECO:0000256" key="8">
    <source>
        <dbReference type="ARBA" id="ARBA00023002"/>
    </source>
</evidence>
<dbReference type="Pfam" id="PF02558">
    <property type="entry name" value="ApbA"/>
    <property type="match status" value="1"/>
</dbReference>
<comment type="caution">
    <text evidence="15">The sequence shown here is derived from an EMBL/GenBank/DDBJ whole genome shotgun (WGS) entry which is preliminary data.</text>
</comment>
<evidence type="ECO:0000256" key="10">
    <source>
        <dbReference type="ARBA" id="ARBA00048793"/>
    </source>
</evidence>
<dbReference type="PANTHER" id="PTHR43765:SF2">
    <property type="entry name" value="2-DEHYDROPANTOATE 2-REDUCTASE"/>
    <property type="match status" value="1"/>
</dbReference>
<dbReference type="InterPro" id="IPR013752">
    <property type="entry name" value="KPA_reductase"/>
</dbReference>
<dbReference type="InterPro" id="IPR036291">
    <property type="entry name" value="NAD(P)-bd_dom_sf"/>
</dbReference>
<dbReference type="NCBIfam" id="TIGR00745">
    <property type="entry name" value="apbA_panE"/>
    <property type="match status" value="1"/>
</dbReference>
<keyword evidence="12" id="KW-1133">Transmembrane helix</keyword>
<gene>
    <name evidence="15" type="ORF">BMT55_09900</name>
</gene>
<comment type="similarity">
    <text evidence="3 11">Belongs to the ketopantoate reductase family.</text>
</comment>
<evidence type="ECO:0000256" key="6">
    <source>
        <dbReference type="ARBA" id="ARBA00022655"/>
    </source>
</evidence>
<dbReference type="EMBL" id="MPDH01000011">
    <property type="protein sequence ID" value="PNP91108.1"/>
    <property type="molecule type" value="Genomic_DNA"/>
</dbReference>
<comment type="pathway">
    <text evidence="2 11">Cofactor biosynthesis; (R)-pantothenate biosynthesis; (R)-pantoate from 3-methyl-2-oxobutanoate: step 2/2.</text>
</comment>
<dbReference type="InterPro" id="IPR003710">
    <property type="entry name" value="ApbA"/>
</dbReference>
<feature type="transmembrane region" description="Helical" evidence="12">
    <location>
        <begin position="21"/>
        <end position="40"/>
    </location>
</feature>
<dbReference type="Gene3D" id="3.40.50.720">
    <property type="entry name" value="NAD(P)-binding Rossmann-like Domain"/>
    <property type="match status" value="1"/>
</dbReference>
<keyword evidence="6 11" id="KW-0566">Pantothenate biosynthesis</keyword>
<accession>A0ABX4XL88</accession>
<keyword evidence="12" id="KW-0472">Membrane</keyword>
<proteinExistence type="inferred from homology"/>
<evidence type="ECO:0000256" key="2">
    <source>
        <dbReference type="ARBA" id="ARBA00004994"/>
    </source>
</evidence>
<dbReference type="Proteomes" id="UP000236500">
    <property type="component" value="Unassembled WGS sequence"/>
</dbReference>
<dbReference type="Gene3D" id="1.10.1040.10">
    <property type="entry name" value="N-(1-d-carboxylethyl)-l-norvaline Dehydrogenase, domain 2"/>
    <property type="match status" value="1"/>
</dbReference>
<comment type="function">
    <text evidence="1 11">Catalyzes the NADPH-dependent reduction of ketopantoate into pantoic acid.</text>
</comment>
<evidence type="ECO:0000256" key="9">
    <source>
        <dbReference type="ARBA" id="ARBA00032024"/>
    </source>
</evidence>
<evidence type="ECO:0000313" key="15">
    <source>
        <dbReference type="EMBL" id="PNP91108.1"/>
    </source>
</evidence>